<dbReference type="GO" id="GO:0008800">
    <property type="term" value="F:beta-lactamase activity"/>
    <property type="evidence" value="ECO:0007669"/>
    <property type="project" value="UniProtKB-EC"/>
</dbReference>
<feature type="signal peptide" evidence="4">
    <location>
        <begin position="1"/>
        <end position="18"/>
    </location>
</feature>
<dbReference type="InterPro" id="IPR000871">
    <property type="entry name" value="Beta-lactam_class-A"/>
</dbReference>
<dbReference type="InterPro" id="IPR045155">
    <property type="entry name" value="Beta-lactam_cat"/>
</dbReference>
<dbReference type="PANTHER" id="PTHR35333">
    <property type="entry name" value="BETA-LACTAMASE"/>
    <property type="match status" value="1"/>
</dbReference>
<dbReference type="RefSeq" id="WP_092388635.1">
    <property type="nucleotide sequence ID" value="NZ_LT629787.1"/>
</dbReference>
<comment type="catalytic activity">
    <reaction evidence="1">
        <text>a beta-lactam + H2O = a substituted beta-amino acid</text>
        <dbReference type="Rhea" id="RHEA:20401"/>
        <dbReference type="ChEBI" id="CHEBI:15377"/>
        <dbReference type="ChEBI" id="CHEBI:35627"/>
        <dbReference type="ChEBI" id="CHEBI:140347"/>
        <dbReference type="EC" id="3.5.2.6"/>
    </reaction>
</comment>
<dbReference type="EC" id="3.5.2.6" evidence="3"/>
<dbReference type="Pfam" id="PF13354">
    <property type="entry name" value="Beta-lactamase2"/>
    <property type="match status" value="1"/>
</dbReference>
<dbReference type="Gene3D" id="3.40.710.10">
    <property type="entry name" value="DD-peptidase/beta-lactamase superfamily"/>
    <property type="match status" value="1"/>
</dbReference>
<organism evidence="6 7">
    <name type="scientific">Halopseudomonas salegens</name>
    <dbReference type="NCBI Taxonomy" id="1434072"/>
    <lineage>
        <taxon>Bacteria</taxon>
        <taxon>Pseudomonadati</taxon>
        <taxon>Pseudomonadota</taxon>
        <taxon>Gammaproteobacteria</taxon>
        <taxon>Pseudomonadales</taxon>
        <taxon>Pseudomonadaceae</taxon>
        <taxon>Halopseudomonas</taxon>
    </lineage>
</organism>
<evidence type="ECO:0000313" key="7">
    <source>
        <dbReference type="Proteomes" id="UP000243924"/>
    </source>
</evidence>
<dbReference type="NCBIfam" id="NF033103">
    <property type="entry name" value="bla_class_A"/>
    <property type="match status" value="1"/>
</dbReference>
<proteinExistence type="inferred from homology"/>
<name>A0A1H2HJ22_9GAMM</name>
<dbReference type="STRING" id="1434072.SAMN05216210_3081"/>
<evidence type="ECO:0000256" key="2">
    <source>
        <dbReference type="ARBA" id="ARBA00009009"/>
    </source>
</evidence>
<evidence type="ECO:0000256" key="1">
    <source>
        <dbReference type="ARBA" id="ARBA00001526"/>
    </source>
</evidence>
<accession>A0A1H2HJ22</accession>
<feature type="domain" description="Beta-lactamase class A catalytic" evidence="5">
    <location>
        <begin position="40"/>
        <end position="256"/>
    </location>
</feature>
<dbReference type="PANTHER" id="PTHR35333:SF3">
    <property type="entry name" value="BETA-LACTAMASE-TYPE TRANSPEPTIDASE FOLD CONTAINING PROTEIN"/>
    <property type="match status" value="1"/>
</dbReference>
<sequence length="287" mass="31140">MKAALFLFLSVWPTIALADVNDPVVTALDRVAEQLDARVGFSAYDLETGQRWEYQANQRFPLSSTFKTLACADLLRRVDKGEMDSSSKVHFSAADLVTYSPVTEHFAGRQAMTLSALCEATLTLSDNTAANLILRALGGPASVTAFARFLGDGSTRLDRWETDLNEAQPGDPRDTTTPNAMVNNLHKLLLGDVLSVESRGQLRNWLERNQVADGLFRAAVPEAWVVADRTGAGGFGSRSITAVMWPPDRQPIIVALYITDTAASFSERNDAIADIGIAIVKTVSSGY</sequence>
<feature type="chain" id="PRO_5009275809" description="beta-lactamase" evidence="4">
    <location>
        <begin position="19"/>
        <end position="287"/>
    </location>
</feature>
<dbReference type="Proteomes" id="UP000243924">
    <property type="component" value="Chromosome I"/>
</dbReference>
<keyword evidence="7" id="KW-1185">Reference proteome</keyword>
<comment type="similarity">
    <text evidence="2">Belongs to the class-A beta-lactamase family.</text>
</comment>
<gene>
    <name evidence="6" type="ORF">SAMN05216210_3081</name>
</gene>
<evidence type="ECO:0000256" key="4">
    <source>
        <dbReference type="SAM" id="SignalP"/>
    </source>
</evidence>
<dbReference type="EMBL" id="LT629787">
    <property type="protein sequence ID" value="SDU31877.1"/>
    <property type="molecule type" value="Genomic_DNA"/>
</dbReference>
<dbReference type="OrthoDB" id="9784149at2"/>
<dbReference type="AlphaFoldDB" id="A0A1H2HJ22"/>
<dbReference type="GO" id="GO:0030655">
    <property type="term" value="P:beta-lactam antibiotic catabolic process"/>
    <property type="evidence" value="ECO:0007669"/>
    <property type="project" value="InterPro"/>
</dbReference>
<dbReference type="InterPro" id="IPR012338">
    <property type="entry name" value="Beta-lactam/transpept-like"/>
</dbReference>
<keyword evidence="4" id="KW-0732">Signal</keyword>
<dbReference type="PRINTS" id="PR00118">
    <property type="entry name" value="BLACTAMASEA"/>
</dbReference>
<evidence type="ECO:0000313" key="6">
    <source>
        <dbReference type="EMBL" id="SDU31877.1"/>
    </source>
</evidence>
<evidence type="ECO:0000256" key="3">
    <source>
        <dbReference type="ARBA" id="ARBA00012865"/>
    </source>
</evidence>
<protein>
    <recommendedName>
        <fullName evidence="3">beta-lactamase</fullName>
        <ecNumber evidence="3">3.5.2.6</ecNumber>
    </recommendedName>
</protein>
<dbReference type="SUPFAM" id="SSF56601">
    <property type="entry name" value="beta-lactamase/transpeptidase-like"/>
    <property type="match status" value="1"/>
</dbReference>
<dbReference type="GO" id="GO:0046677">
    <property type="term" value="P:response to antibiotic"/>
    <property type="evidence" value="ECO:0007669"/>
    <property type="project" value="InterPro"/>
</dbReference>
<evidence type="ECO:0000259" key="5">
    <source>
        <dbReference type="Pfam" id="PF13354"/>
    </source>
</evidence>
<reference evidence="7" key="1">
    <citation type="submission" date="2016-10" db="EMBL/GenBank/DDBJ databases">
        <authorList>
            <person name="Varghese N."/>
            <person name="Submissions S."/>
        </authorList>
    </citation>
    <scope>NUCLEOTIDE SEQUENCE [LARGE SCALE GENOMIC DNA]</scope>
    <source>
        <strain evidence="7">CECT 8338</strain>
    </source>
</reference>